<keyword evidence="8" id="KW-1185">Reference proteome</keyword>
<dbReference type="Proteomes" id="UP000578091">
    <property type="component" value="Unassembled WGS sequence"/>
</dbReference>
<evidence type="ECO:0000256" key="3">
    <source>
        <dbReference type="ARBA" id="ARBA00023082"/>
    </source>
</evidence>
<evidence type="ECO:0000259" key="5">
    <source>
        <dbReference type="Pfam" id="PF04542"/>
    </source>
</evidence>
<feature type="domain" description="RNA polymerase sigma-70 region 2" evidence="5">
    <location>
        <begin position="39"/>
        <end position="100"/>
    </location>
</feature>
<evidence type="ECO:0000259" key="6">
    <source>
        <dbReference type="Pfam" id="PF08281"/>
    </source>
</evidence>
<dbReference type="SUPFAM" id="SSF88659">
    <property type="entry name" value="Sigma3 and sigma4 domains of RNA polymerase sigma factors"/>
    <property type="match status" value="1"/>
</dbReference>
<dbReference type="InterPro" id="IPR039425">
    <property type="entry name" value="RNA_pol_sigma-70-like"/>
</dbReference>
<proteinExistence type="inferred from homology"/>
<dbReference type="GO" id="GO:0003677">
    <property type="term" value="F:DNA binding"/>
    <property type="evidence" value="ECO:0007669"/>
    <property type="project" value="InterPro"/>
</dbReference>
<protein>
    <submittedName>
        <fullName evidence="7">RNA polymerase sigma factor</fullName>
    </submittedName>
</protein>
<evidence type="ECO:0000256" key="4">
    <source>
        <dbReference type="ARBA" id="ARBA00023163"/>
    </source>
</evidence>
<name>A0A853JGK4_9GAMM</name>
<evidence type="ECO:0000313" key="7">
    <source>
        <dbReference type="EMBL" id="NZA27719.1"/>
    </source>
</evidence>
<evidence type="ECO:0000256" key="1">
    <source>
        <dbReference type="ARBA" id="ARBA00010641"/>
    </source>
</evidence>
<dbReference type="InterPro" id="IPR014284">
    <property type="entry name" value="RNA_pol_sigma-70_dom"/>
</dbReference>
<reference evidence="7 8" key="1">
    <citation type="submission" date="2020-07" db="EMBL/GenBank/DDBJ databases">
        <title>Luteimonas sp. SJ-92.</title>
        <authorList>
            <person name="Huang X.-X."/>
            <person name="Xu L."/>
            <person name="Sun J.-Q."/>
        </authorList>
    </citation>
    <scope>NUCLEOTIDE SEQUENCE [LARGE SCALE GENOMIC DNA]</scope>
    <source>
        <strain evidence="7 8">SJ-92</strain>
    </source>
</reference>
<dbReference type="RefSeq" id="WP_180679485.1">
    <property type="nucleotide sequence ID" value="NZ_JACCKA010000085.1"/>
</dbReference>
<evidence type="ECO:0000313" key="8">
    <source>
        <dbReference type="Proteomes" id="UP000578091"/>
    </source>
</evidence>
<dbReference type="InterPro" id="IPR036388">
    <property type="entry name" value="WH-like_DNA-bd_sf"/>
</dbReference>
<dbReference type="Gene3D" id="1.10.1740.10">
    <property type="match status" value="1"/>
</dbReference>
<dbReference type="Pfam" id="PF08281">
    <property type="entry name" value="Sigma70_r4_2"/>
    <property type="match status" value="1"/>
</dbReference>
<organism evidence="7 8">
    <name type="scientific">Luteimonas salinisoli</name>
    <dbReference type="NCBI Taxonomy" id="2752307"/>
    <lineage>
        <taxon>Bacteria</taxon>
        <taxon>Pseudomonadati</taxon>
        <taxon>Pseudomonadota</taxon>
        <taxon>Gammaproteobacteria</taxon>
        <taxon>Lysobacterales</taxon>
        <taxon>Lysobacteraceae</taxon>
        <taxon>Luteimonas</taxon>
    </lineage>
</organism>
<sequence length="211" mass="23967">MQLYFRVASAFHRCDASKAAALPMSPDRHEWFLNQVFCHRAMLRGYLRKYLSAEEDIEDVIQDTYIRIYGIQDYSTVESPKALLITIAHNLAVELGRRRTSRATDAVADFDALGVSSNNPQLEEQLDARRRFEAFCSAVDSLPPVCRRVFVLRKVYKLSQSEISAVLGITQSTIEKHVAKGLVRCRDHLREHDMIGLTAGPRRIEDEGSGR</sequence>
<dbReference type="InterPro" id="IPR007627">
    <property type="entry name" value="RNA_pol_sigma70_r2"/>
</dbReference>
<dbReference type="Gene3D" id="1.10.10.10">
    <property type="entry name" value="Winged helix-like DNA-binding domain superfamily/Winged helix DNA-binding domain"/>
    <property type="match status" value="1"/>
</dbReference>
<gene>
    <name evidence="7" type="ORF">H0E84_15160</name>
</gene>
<keyword evidence="4" id="KW-0804">Transcription</keyword>
<dbReference type="EMBL" id="JACCKA010000085">
    <property type="protein sequence ID" value="NZA27719.1"/>
    <property type="molecule type" value="Genomic_DNA"/>
</dbReference>
<comment type="similarity">
    <text evidence="1">Belongs to the sigma-70 factor family. ECF subfamily.</text>
</comment>
<dbReference type="PANTHER" id="PTHR43133:SF63">
    <property type="entry name" value="RNA POLYMERASE SIGMA FACTOR FECI-RELATED"/>
    <property type="match status" value="1"/>
</dbReference>
<dbReference type="InterPro" id="IPR013324">
    <property type="entry name" value="RNA_pol_sigma_r3/r4-like"/>
</dbReference>
<dbReference type="GO" id="GO:0016987">
    <property type="term" value="F:sigma factor activity"/>
    <property type="evidence" value="ECO:0007669"/>
    <property type="project" value="UniProtKB-KW"/>
</dbReference>
<dbReference type="NCBIfam" id="TIGR02937">
    <property type="entry name" value="sigma70-ECF"/>
    <property type="match status" value="1"/>
</dbReference>
<dbReference type="SUPFAM" id="SSF88946">
    <property type="entry name" value="Sigma2 domain of RNA polymerase sigma factors"/>
    <property type="match status" value="1"/>
</dbReference>
<dbReference type="GO" id="GO:0006352">
    <property type="term" value="P:DNA-templated transcription initiation"/>
    <property type="evidence" value="ECO:0007669"/>
    <property type="project" value="InterPro"/>
</dbReference>
<comment type="caution">
    <text evidence="7">The sequence shown here is derived from an EMBL/GenBank/DDBJ whole genome shotgun (WGS) entry which is preliminary data.</text>
</comment>
<feature type="domain" description="RNA polymerase sigma factor 70 region 4 type 2" evidence="6">
    <location>
        <begin position="138"/>
        <end position="185"/>
    </location>
</feature>
<dbReference type="CDD" id="cd06171">
    <property type="entry name" value="Sigma70_r4"/>
    <property type="match status" value="1"/>
</dbReference>
<keyword evidence="2" id="KW-0805">Transcription regulation</keyword>
<dbReference type="AlphaFoldDB" id="A0A853JGK4"/>
<dbReference type="InterPro" id="IPR013249">
    <property type="entry name" value="RNA_pol_sigma70_r4_t2"/>
</dbReference>
<accession>A0A853JGK4</accession>
<dbReference type="InterPro" id="IPR013325">
    <property type="entry name" value="RNA_pol_sigma_r2"/>
</dbReference>
<keyword evidence="3" id="KW-0731">Sigma factor</keyword>
<evidence type="ECO:0000256" key="2">
    <source>
        <dbReference type="ARBA" id="ARBA00023015"/>
    </source>
</evidence>
<dbReference type="Pfam" id="PF04542">
    <property type="entry name" value="Sigma70_r2"/>
    <property type="match status" value="1"/>
</dbReference>
<dbReference type="PANTHER" id="PTHR43133">
    <property type="entry name" value="RNA POLYMERASE ECF-TYPE SIGMA FACTO"/>
    <property type="match status" value="1"/>
</dbReference>